<dbReference type="GO" id="GO:0000155">
    <property type="term" value="F:phosphorelay sensor kinase activity"/>
    <property type="evidence" value="ECO:0007669"/>
    <property type="project" value="InterPro"/>
</dbReference>
<dbReference type="SMART" id="SM00387">
    <property type="entry name" value="HATPase_c"/>
    <property type="match status" value="1"/>
</dbReference>
<dbReference type="SMART" id="SM00388">
    <property type="entry name" value="HisKA"/>
    <property type="match status" value="1"/>
</dbReference>
<evidence type="ECO:0000256" key="4">
    <source>
        <dbReference type="ARBA" id="ARBA00022553"/>
    </source>
</evidence>
<dbReference type="InterPro" id="IPR003594">
    <property type="entry name" value="HATPase_dom"/>
</dbReference>
<dbReference type="Gene3D" id="3.30.565.10">
    <property type="entry name" value="Histidine kinase-like ATPase, C-terminal domain"/>
    <property type="match status" value="1"/>
</dbReference>
<feature type="transmembrane region" description="Helical" evidence="13">
    <location>
        <begin position="54"/>
        <end position="74"/>
    </location>
</feature>
<reference evidence="15" key="1">
    <citation type="submission" date="2009-07" db="EMBL/GenBank/DDBJ databases">
        <authorList>
            <person name="Weinstock G."/>
            <person name="Sodergren E."/>
            <person name="Clifton S."/>
            <person name="Fulton L."/>
            <person name="Fulton B."/>
            <person name="Courtney L."/>
            <person name="Fronick C."/>
            <person name="Harrison M."/>
            <person name="Strong C."/>
            <person name="Farmer C."/>
            <person name="Delahaunty K."/>
            <person name="Markovic C."/>
            <person name="Hall O."/>
            <person name="Minx P."/>
            <person name="Tomlinson C."/>
            <person name="Mitreva M."/>
            <person name="Nelson J."/>
            <person name="Hou S."/>
            <person name="Wollam A."/>
            <person name="Pepin K.H."/>
            <person name="Johnson M."/>
            <person name="Bhonagiri V."/>
            <person name="Nash W.E."/>
            <person name="Warren W."/>
            <person name="Chinwalla A."/>
            <person name="Mardis E.R."/>
            <person name="Wilson R.K."/>
        </authorList>
    </citation>
    <scope>NUCLEOTIDE SEQUENCE [LARGE SCALE GENOMIC DNA]</scope>
    <source>
        <strain evidence="15">DSM 14469</strain>
    </source>
</reference>
<keyword evidence="16" id="KW-1185">Reference proteome</keyword>
<evidence type="ECO:0000256" key="10">
    <source>
        <dbReference type="ARBA" id="ARBA00022989"/>
    </source>
</evidence>
<keyword evidence="6 13" id="KW-0812">Transmembrane</keyword>
<keyword evidence="4" id="KW-0597">Phosphoprotein</keyword>
<comment type="caution">
    <text evidence="15">The sequence shown here is derived from an EMBL/GenBank/DDBJ whole genome shotgun (WGS) entry which is preliminary data.</text>
</comment>
<dbReference type="CDD" id="cd00082">
    <property type="entry name" value="HisKA"/>
    <property type="match status" value="1"/>
</dbReference>
<keyword evidence="7" id="KW-0547">Nucleotide-binding</keyword>
<organism evidence="15 16">
    <name type="scientific">Marvinbryantia formatexigens DSM 14469</name>
    <dbReference type="NCBI Taxonomy" id="478749"/>
    <lineage>
        <taxon>Bacteria</taxon>
        <taxon>Bacillati</taxon>
        <taxon>Bacillota</taxon>
        <taxon>Clostridia</taxon>
        <taxon>Lachnospirales</taxon>
        <taxon>Lachnospiraceae</taxon>
        <taxon>Marvinbryantia</taxon>
    </lineage>
</organism>
<dbReference type="PRINTS" id="PR00344">
    <property type="entry name" value="BCTRLSENSOR"/>
</dbReference>
<evidence type="ECO:0000256" key="5">
    <source>
        <dbReference type="ARBA" id="ARBA00022679"/>
    </source>
</evidence>
<evidence type="ECO:0000256" key="6">
    <source>
        <dbReference type="ARBA" id="ARBA00022692"/>
    </source>
</evidence>
<keyword evidence="11" id="KW-0902">Two-component regulatory system</keyword>
<dbReference type="OrthoDB" id="9792991at2"/>
<keyword evidence="8 15" id="KW-0418">Kinase</keyword>
<evidence type="ECO:0000256" key="7">
    <source>
        <dbReference type="ARBA" id="ARBA00022741"/>
    </source>
</evidence>
<dbReference type="InterPro" id="IPR036097">
    <property type="entry name" value="HisK_dim/P_sf"/>
</dbReference>
<evidence type="ECO:0000256" key="11">
    <source>
        <dbReference type="ARBA" id="ARBA00023012"/>
    </source>
</evidence>
<evidence type="ECO:0000256" key="2">
    <source>
        <dbReference type="ARBA" id="ARBA00004370"/>
    </source>
</evidence>
<keyword evidence="5" id="KW-0808">Transferase</keyword>
<dbReference type="PANTHER" id="PTHR45453">
    <property type="entry name" value="PHOSPHATE REGULON SENSOR PROTEIN PHOR"/>
    <property type="match status" value="1"/>
</dbReference>
<comment type="subcellular location">
    <subcellularLocation>
        <location evidence="2">Membrane</location>
    </subcellularLocation>
</comment>
<dbReference type="Pfam" id="PF00512">
    <property type="entry name" value="HisKA"/>
    <property type="match status" value="1"/>
</dbReference>
<dbReference type="GO" id="GO:0016036">
    <property type="term" value="P:cellular response to phosphate starvation"/>
    <property type="evidence" value="ECO:0007669"/>
    <property type="project" value="TreeGrafter"/>
</dbReference>
<evidence type="ECO:0000256" key="3">
    <source>
        <dbReference type="ARBA" id="ARBA00012438"/>
    </source>
</evidence>
<dbReference type="InterPro" id="IPR003661">
    <property type="entry name" value="HisK_dim/P_dom"/>
</dbReference>
<evidence type="ECO:0000313" key="16">
    <source>
        <dbReference type="Proteomes" id="UP000005561"/>
    </source>
</evidence>
<dbReference type="InterPro" id="IPR004358">
    <property type="entry name" value="Sig_transdc_His_kin-like_C"/>
</dbReference>
<name>C6LD29_9FIRM</name>
<dbReference type="Gene3D" id="1.10.287.130">
    <property type="match status" value="1"/>
</dbReference>
<evidence type="ECO:0000259" key="14">
    <source>
        <dbReference type="PROSITE" id="PS50109"/>
    </source>
</evidence>
<dbReference type="InterPro" id="IPR005467">
    <property type="entry name" value="His_kinase_dom"/>
</dbReference>
<dbReference type="AlphaFoldDB" id="C6LD29"/>
<dbReference type="SUPFAM" id="SSF47384">
    <property type="entry name" value="Homodimeric domain of signal transducing histidine kinase"/>
    <property type="match status" value="1"/>
</dbReference>
<feature type="domain" description="Histidine kinase" evidence="14">
    <location>
        <begin position="145"/>
        <end position="361"/>
    </location>
</feature>
<dbReference type="GO" id="GO:0005524">
    <property type="term" value="F:ATP binding"/>
    <property type="evidence" value="ECO:0007669"/>
    <property type="project" value="UniProtKB-KW"/>
</dbReference>
<proteinExistence type="predicted"/>
<protein>
    <recommendedName>
        <fullName evidence="3">histidine kinase</fullName>
        <ecNumber evidence="3">2.7.13.3</ecNumber>
    </recommendedName>
</protein>
<dbReference type="SUPFAM" id="SSF55874">
    <property type="entry name" value="ATPase domain of HSP90 chaperone/DNA topoisomerase II/histidine kinase"/>
    <property type="match status" value="1"/>
</dbReference>
<evidence type="ECO:0000256" key="1">
    <source>
        <dbReference type="ARBA" id="ARBA00000085"/>
    </source>
</evidence>
<dbReference type="GO" id="GO:0005886">
    <property type="term" value="C:plasma membrane"/>
    <property type="evidence" value="ECO:0007669"/>
    <property type="project" value="TreeGrafter"/>
</dbReference>
<keyword evidence="10 13" id="KW-1133">Transmembrane helix</keyword>
<sequence length="361" mass="40947">MAAGIAGCLWIYSTVDYFWNGMFIDWFTANYTNMYMLDNGAYVYEPIWGDVKWLLLRMMILGVMICIAVAYLTARYYARKKVRESVTETGAMIRRYMAKNLEAEEVFPPGYEEIAMQMSSIRNDIQRREQTLKEEVSRKNDLIVYLAHDLKTPLTSVIGYLSLLEEAPDMPPAQKAKYVHISLEKALRLEQLINEFFEITRYNLQQIVLEKESIDISYMLIQMADEFYPILQAHGNTAQVEAGEGLTVYGDSMKLARVFNNILKNAVAYSYRDTPVEISAQEQDGRVIIRFTNHGRTIPKQKLETIFEKFFRLDGARATNTGGAGLGLAIAREIVELHGGTVTAASAEELTTFTVTLPAAS</sequence>
<dbReference type="eggNOG" id="COG5002">
    <property type="taxonomic scope" value="Bacteria"/>
</dbReference>
<dbReference type="FunFam" id="3.30.565.10:FF:000013">
    <property type="entry name" value="Two-component sensor histidine kinase"/>
    <property type="match status" value="1"/>
</dbReference>
<dbReference type="InterPro" id="IPR050351">
    <property type="entry name" value="BphY/WalK/GraS-like"/>
</dbReference>
<dbReference type="Pfam" id="PF02518">
    <property type="entry name" value="HATPase_c"/>
    <property type="match status" value="1"/>
</dbReference>
<comment type="catalytic activity">
    <reaction evidence="1">
        <text>ATP + protein L-histidine = ADP + protein N-phospho-L-histidine.</text>
        <dbReference type="EC" id="2.7.13.3"/>
    </reaction>
</comment>
<dbReference type="Proteomes" id="UP000005561">
    <property type="component" value="Unassembled WGS sequence"/>
</dbReference>
<evidence type="ECO:0000256" key="12">
    <source>
        <dbReference type="ARBA" id="ARBA00023136"/>
    </source>
</evidence>
<evidence type="ECO:0000256" key="9">
    <source>
        <dbReference type="ARBA" id="ARBA00022840"/>
    </source>
</evidence>
<dbReference type="EC" id="2.7.13.3" evidence="3"/>
<evidence type="ECO:0000256" key="8">
    <source>
        <dbReference type="ARBA" id="ARBA00022777"/>
    </source>
</evidence>
<dbReference type="PROSITE" id="PS50109">
    <property type="entry name" value="HIS_KIN"/>
    <property type="match status" value="1"/>
</dbReference>
<dbReference type="EMBL" id="ACCL02000006">
    <property type="protein sequence ID" value="EET61512.1"/>
    <property type="molecule type" value="Genomic_DNA"/>
</dbReference>
<dbReference type="InterPro" id="IPR036890">
    <property type="entry name" value="HATPase_C_sf"/>
</dbReference>
<dbReference type="PANTHER" id="PTHR45453:SF1">
    <property type="entry name" value="PHOSPHATE REGULON SENSOR PROTEIN PHOR"/>
    <property type="match status" value="1"/>
</dbReference>
<evidence type="ECO:0000256" key="13">
    <source>
        <dbReference type="SAM" id="Phobius"/>
    </source>
</evidence>
<keyword evidence="9" id="KW-0067">ATP-binding</keyword>
<evidence type="ECO:0000313" key="15">
    <source>
        <dbReference type="EMBL" id="EET61512.1"/>
    </source>
</evidence>
<dbReference type="GO" id="GO:0004721">
    <property type="term" value="F:phosphoprotein phosphatase activity"/>
    <property type="evidence" value="ECO:0007669"/>
    <property type="project" value="TreeGrafter"/>
</dbReference>
<accession>C6LD29</accession>
<keyword evidence="12 13" id="KW-0472">Membrane</keyword>
<dbReference type="STRING" id="168384.SAMN05660368_01619"/>
<gene>
    <name evidence="15" type="ORF">BRYFOR_06687</name>
</gene>